<evidence type="ECO:0000256" key="1">
    <source>
        <dbReference type="SAM" id="MobiDB-lite"/>
    </source>
</evidence>
<name>A4CAH0_9GAMM</name>
<dbReference type="EMBL" id="AAOH01000004">
    <property type="protein sequence ID" value="EAR28378.1"/>
    <property type="molecule type" value="Genomic_DNA"/>
</dbReference>
<gene>
    <name evidence="2" type="ORF">PTD2_21222</name>
</gene>
<evidence type="ECO:0000313" key="2">
    <source>
        <dbReference type="EMBL" id="EAR28378.1"/>
    </source>
</evidence>
<proteinExistence type="predicted"/>
<comment type="caution">
    <text evidence="2">The sequence shown here is derived from an EMBL/GenBank/DDBJ whole genome shotgun (WGS) entry which is preliminary data.</text>
</comment>
<feature type="region of interest" description="Disordered" evidence="1">
    <location>
        <begin position="1"/>
        <end position="30"/>
    </location>
</feature>
<accession>A4CAH0</accession>
<keyword evidence="3" id="KW-1185">Reference proteome</keyword>
<dbReference type="Proteomes" id="UP000006201">
    <property type="component" value="Unassembled WGS sequence"/>
</dbReference>
<dbReference type="STRING" id="87626.PTD2_21222"/>
<feature type="compositionally biased region" description="Basic and acidic residues" evidence="1">
    <location>
        <begin position="1"/>
        <end position="13"/>
    </location>
</feature>
<dbReference type="HOGENOM" id="CLU_3331886_0_0_6"/>
<evidence type="ECO:0000313" key="3">
    <source>
        <dbReference type="Proteomes" id="UP000006201"/>
    </source>
</evidence>
<protein>
    <submittedName>
        <fullName evidence="2">Uncharacterized protein</fullName>
    </submittedName>
</protein>
<reference evidence="2 3" key="1">
    <citation type="submission" date="2006-02" db="EMBL/GenBank/DDBJ databases">
        <authorList>
            <person name="Moran M.A."/>
            <person name="Kjelleberg S."/>
            <person name="Egan S."/>
            <person name="Saunders N."/>
            <person name="Thomas T."/>
            <person name="Ferriera S."/>
            <person name="Johnson J."/>
            <person name="Kravitz S."/>
            <person name="Halpern A."/>
            <person name="Remington K."/>
            <person name="Beeson K."/>
            <person name="Tran B."/>
            <person name="Rogers Y.-H."/>
            <person name="Friedman R."/>
            <person name="Venter J.C."/>
        </authorList>
    </citation>
    <scope>NUCLEOTIDE SEQUENCE [LARGE SCALE GENOMIC DNA]</scope>
    <source>
        <strain evidence="2 3">D2</strain>
    </source>
</reference>
<sequence length="42" mass="4820">MFKEMHQELERAKGVPQGSGREAKSKARPTMTLWQSDQFVVV</sequence>
<dbReference type="AlphaFoldDB" id="A4CAH0"/>
<organism evidence="2 3">
    <name type="scientific">Pseudoalteromonas tunicata D2</name>
    <dbReference type="NCBI Taxonomy" id="87626"/>
    <lineage>
        <taxon>Bacteria</taxon>
        <taxon>Pseudomonadati</taxon>
        <taxon>Pseudomonadota</taxon>
        <taxon>Gammaproteobacteria</taxon>
        <taxon>Alteromonadales</taxon>
        <taxon>Pseudoalteromonadaceae</taxon>
        <taxon>Pseudoalteromonas</taxon>
    </lineage>
</organism>